<evidence type="ECO:0000313" key="3">
    <source>
        <dbReference type="Proteomes" id="UP001224674"/>
    </source>
</evidence>
<dbReference type="AlphaFoldDB" id="A0AAJ6AQ91"/>
<dbReference type="PANTHER" id="PTHR12736:SF7">
    <property type="entry name" value="LANC-LIKE PROTEIN 3"/>
    <property type="match status" value="1"/>
</dbReference>
<dbReference type="RefSeq" id="WP_279675374.1">
    <property type="nucleotide sequence ID" value="NZ_CP122566.1"/>
</dbReference>
<dbReference type="Gene3D" id="1.50.10.20">
    <property type="match status" value="1"/>
</dbReference>
<sequence length="443" mass="47896">MTTVLTPEVVEYLITESALRLADEETVRASVHQVKTRSNYPTAWEPNSLAMGLLGNATLFLTLHGSGIGTSHDWKNLADELLESCAEEIVKCESNPDSLFGGLGGALLTYVLATVNDPKWRRVAKMTAENFADQMLTLDPLPDEGNISDSDYDIINGRAGALVSISIASQQFPESNVIRAAQNQVFDDIYELLCRGKTLADTTWIHPLYYPHEDCIKEFPSGYFNMGVAHGLPGLLIALTSANVAGRRATQRLQLITGLAKILLDSALKDGFGLTWPSGYSRERWPPETTSLPALGTPNAWCYGAPGVAVALSRAGQSLGDKRLIQCARVAMQSALNRTIATGSLESISPTFCHGLSGILACSISVLGLPLPRNNSSNQHKIAACILSKADEDYPLIFQDLEEPDQHLDNPTVIQGAAGIALTLTLFQGKHHTPGWQNLFGLK</sequence>
<dbReference type="PRINTS" id="PR01950">
    <property type="entry name" value="LANCSUPER"/>
</dbReference>
<feature type="binding site" evidence="1">
    <location>
        <position position="354"/>
    </location>
    <ligand>
        <name>Zn(2+)</name>
        <dbReference type="ChEBI" id="CHEBI:29105"/>
    </ligand>
</feature>
<gene>
    <name evidence="2" type="ORF">QDX21_05975</name>
</gene>
<dbReference type="PANTHER" id="PTHR12736">
    <property type="entry name" value="LANC-LIKE PROTEIN"/>
    <property type="match status" value="1"/>
</dbReference>
<dbReference type="SUPFAM" id="SSF158745">
    <property type="entry name" value="LanC-like"/>
    <property type="match status" value="1"/>
</dbReference>
<keyword evidence="1" id="KW-0862">Zinc</keyword>
<name>A0AAJ6AQ91_9MICC</name>
<feature type="binding site" evidence="1">
    <location>
        <position position="302"/>
    </location>
    <ligand>
        <name>Zn(2+)</name>
        <dbReference type="ChEBI" id="CHEBI:29105"/>
    </ligand>
</feature>
<accession>A0AAJ6AQ91</accession>
<dbReference type="GO" id="GO:0031179">
    <property type="term" value="P:peptide modification"/>
    <property type="evidence" value="ECO:0007669"/>
    <property type="project" value="InterPro"/>
</dbReference>
<keyword evidence="3" id="KW-1185">Reference proteome</keyword>
<protein>
    <submittedName>
        <fullName evidence="2">Lanthionine synthetase LanC family protein</fullName>
    </submittedName>
</protein>
<dbReference type="PRINTS" id="PR01955">
    <property type="entry name" value="LANCFRANKIA"/>
</dbReference>
<dbReference type="GO" id="GO:0046872">
    <property type="term" value="F:metal ion binding"/>
    <property type="evidence" value="ECO:0007669"/>
    <property type="project" value="UniProtKB-KW"/>
</dbReference>
<organism evidence="2 3">
    <name type="scientific">Auritidibacter ignavus</name>
    <dbReference type="NCBI Taxonomy" id="678932"/>
    <lineage>
        <taxon>Bacteria</taxon>
        <taxon>Bacillati</taxon>
        <taxon>Actinomycetota</taxon>
        <taxon>Actinomycetes</taxon>
        <taxon>Micrococcales</taxon>
        <taxon>Micrococcaceae</taxon>
        <taxon>Auritidibacter</taxon>
    </lineage>
</organism>
<reference evidence="2 3" key="1">
    <citation type="submission" date="2023-03" db="EMBL/GenBank/DDBJ databases">
        <title>Complete genome sequences of several Auritidibacter ignavus strains isolated from ear infections.</title>
        <authorList>
            <person name="Baehr T."/>
            <person name="Baumhoegger A.M."/>
        </authorList>
    </citation>
    <scope>NUCLEOTIDE SEQUENCE [LARGE SCALE GENOMIC DNA]</scope>
    <source>
        <strain evidence="2 3">BABAE-6</strain>
    </source>
</reference>
<dbReference type="GO" id="GO:0005886">
    <property type="term" value="C:plasma membrane"/>
    <property type="evidence" value="ECO:0007669"/>
    <property type="project" value="TreeGrafter"/>
</dbReference>
<dbReference type="SMART" id="SM01260">
    <property type="entry name" value="LANC_like"/>
    <property type="match status" value="1"/>
</dbReference>
<keyword evidence="1" id="KW-0479">Metal-binding</keyword>
<dbReference type="EMBL" id="CP122566">
    <property type="protein sequence ID" value="WGH94331.1"/>
    <property type="molecule type" value="Genomic_DNA"/>
</dbReference>
<evidence type="ECO:0000313" key="2">
    <source>
        <dbReference type="EMBL" id="WGH94331.1"/>
    </source>
</evidence>
<evidence type="ECO:0000256" key="1">
    <source>
        <dbReference type="PIRSR" id="PIRSR607822-1"/>
    </source>
</evidence>
<proteinExistence type="predicted"/>
<dbReference type="Pfam" id="PF05147">
    <property type="entry name" value="LANC_like"/>
    <property type="match status" value="1"/>
</dbReference>
<dbReference type="InterPro" id="IPR007822">
    <property type="entry name" value="LANC-like"/>
</dbReference>
<feature type="binding site" evidence="1">
    <location>
        <position position="353"/>
    </location>
    <ligand>
        <name>Zn(2+)</name>
        <dbReference type="ChEBI" id="CHEBI:29105"/>
    </ligand>
</feature>
<dbReference type="Proteomes" id="UP001224674">
    <property type="component" value="Chromosome"/>
</dbReference>